<reference evidence="1 2" key="1">
    <citation type="submission" date="2016-04" db="EMBL/GenBank/DDBJ databases">
        <title>Deep-sea bacteria in the southern Pacific.</title>
        <authorList>
            <person name="Tang K."/>
        </authorList>
    </citation>
    <scope>NUCLEOTIDE SEQUENCE [LARGE SCALE GENOMIC DNA]</scope>
    <source>
        <strain evidence="1 2">JLT2014</strain>
    </source>
</reference>
<evidence type="ECO:0000313" key="2">
    <source>
        <dbReference type="Proteomes" id="UP000187059"/>
    </source>
</evidence>
<dbReference type="EMBL" id="CP015093">
    <property type="protein sequence ID" value="APZ51222.1"/>
    <property type="molecule type" value="Genomic_DNA"/>
</dbReference>
<sequence length="157" mass="17609">MTHEISTRLRTAIYAEESPEILTTILRMTHPAWEAPVCLVSNGEPLIHGGETYHPFPFTLTLPESEEGVLPVLNWEAQNVTRELIPQLRSITGEIYARVAWVLTSTPDVVERGPFEVQIYGVEYDALKISGTMTLEPVLEEQFGWLTMTPGNTPALF</sequence>
<dbReference type="KEGG" id="paby:Ga0080574_TMP888"/>
<dbReference type="STRING" id="1250539.Ga0080574_TMP888"/>
<dbReference type="InterPro" id="IPR014974">
    <property type="entry name" value="DUF1833"/>
</dbReference>
<dbReference type="AlphaFoldDB" id="A0A1P8UP85"/>
<accession>A0A1P8UP85</accession>
<dbReference type="Pfam" id="PF08875">
    <property type="entry name" value="DUF1833"/>
    <property type="match status" value="1"/>
</dbReference>
<dbReference type="OrthoDB" id="7850457at2"/>
<name>A0A1P8UP85_9RHOB</name>
<dbReference type="RefSeq" id="WP_076695568.1">
    <property type="nucleotide sequence ID" value="NZ_CP015093.1"/>
</dbReference>
<proteinExistence type="predicted"/>
<keyword evidence="2" id="KW-1185">Reference proteome</keyword>
<organism evidence="1 2">
    <name type="scientific">Salipiger abyssi</name>
    <dbReference type="NCBI Taxonomy" id="1250539"/>
    <lineage>
        <taxon>Bacteria</taxon>
        <taxon>Pseudomonadati</taxon>
        <taxon>Pseudomonadota</taxon>
        <taxon>Alphaproteobacteria</taxon>
        <taxon>Rhodobacterales</taxon>
        <taxon>Roseobacteraceae</taxon>
        <taxon>Salipiger</taxon>
    </lineage>
</organism>
<evidence type="ECO:0000313" key="1">
    <source>
        <dbReference type="EMBL" id="APZ51222.1"/>
    </source>
</evidence>
<gene>
    <name evidence="1" type="ORF">Ga0080574_TMP888</name>
</gene>
<dbReference type="Proteomes" id="UP000187059">
    <property type="component" value="Chromosome"/>
</dbReference>
<protein>
    <submittedName>
        <fullName evidence="1">Putative DUF1833 protein</fullName>
    </submittedName>
</protein>